<reference evidence="6 7" key="1">
    <citation type="submission" date="2016-10" db="EMBL/GenBank/DDBJ databases">
        <authorList>
            <person name="de Groot N.N."/>
        </authorList>
    </citation>
    <scope>NUCLEOTIDE SEQUENCE [LARGE SCALE GENOMIC DNA]</scope>
    <source>
        <strain evidence="6 7">CGMCC 4.6533</strain>
    </source>
</reference>
<dbReference type="SUPFAM" id="SSF50998">
    <property type="entry name" value="Quinoprotein alcohol dehydrogenase-like"/>
    <property type="match status" value="1"/>
</dbReference>
<organism evidence="6 7">
    <name type="scientific">Nonomuraea jiangxiensis</name>
    <dbReference type="NCBI Taxonomy" id="633440"/>
    <lineage>
        <taxon>Bacteria</taxon>
        <taxon>Bacillati</taxon>
        <taxon>Actinomycetota</taxon>
        <taxon>Actinomycetes</taxon>
        <taxon>Streptosporangiales</taxon>
        <taxon>Streptosporangiaceae</taxon>
        <taxon>Nonomuraea</taxon>
    </lineage>
</organism>
<dbReference type="InterPro" id="IPR020472">
    <property type="entry name" value="WD40_PAC1"/>
</dbReference>
<dbReference type="InterPro" id="IPR001680">
    <property type="entry name" value="WD40_rpt"/>
</dbReference>
<dbReference type="Pfam" id="PF00400">
    <property type="entry name" value="WD40"/>
    <property type="match status" value="1"/>
</dbReference>
<dbReference type="SMART" id="SM00320">
    <property type="entry name" value="WD40"/>
    <property type="match status" value="3"/>
</dbReference>
<dbReference type="PROSITE" id="PS00678">
    <property type="entry name" value="WD_REPEATS_1"/>
    <property type="match status" value="1"/>
</dbReference>
<dbReference type="AlphaFoldDB" id="A0A1G9QX70"/>
<feature type="compositionally biased region" description="Pro residues" evidence="4">
    <location>
        <begin position="27"/>
        <end position="41"/>
    </location>
</feature>
<dbReference type="InterPro" id="IPR015943">
    <property type="entry name" value="WD40/YVTN_repeat-like_dom_sf"/>
</dbReference>
<dbReference type="PANTHER" id="PTHR44019">
    <property type="entry name" value="WD REPEAT-CONTAINING PROTEIN 55"/>
    <property type="match status" value="1"/>
</dbReference>
<feature type="region of interest" description="Disordered" evidence="4">
    <location>
        <begin position="27"/>
        <end position="58"/>
    </location>
</feature>
<proteinExistence type="predicted"/>
<keyword evidence="2" id="KW-0677">Repeat</keyword>
<evidence type="ECO:0000256" key="2">
    <source>
        <dbReference type="ARBA" id="ARBA00022737"/>
    </source>
</evidence>
<gene>
    <name evidence="6" type="ORF">SAMN05421869_13744</name>
</gene>
<dbReference type="PANTHER" id="PTHR44019:SF8">
    <property type="entry name" value="POC1 CENTRIOLAR PROTEIN HOMOLOG"/>
    <property type="match status" value="1"/>
</dbReference>
<dbReference type="SUPFAM" id="SSF50978">
    <property type="entry name" value="WD40 repeat-like"/>
    <property type="match status" value="1"/>
</dbReference>
<keyword evidence="1 3" id="KW-0853">WD repeat</keyword>
<protein>
    <submittedName>
        <fullName evidence="6">WD40 repeat</fullName>
    </submittedName>
</protein>
<evidence type="ECO:0000256" key="3">
    <source>
        <dbReference type="PROSITE-ProRule" id="PRU00221"/>
    </source>
</evidence>
<evidence type="ECO:0000256" key="5">
    <source>
        <dbReference type="SAM" id="SignalP"/>
    </source>
</evidence>
<dbReference type="PRINTS" id="PR00320">
    <property type="entry name" value="GPROTEINBRPT"/>
</dbReference>
<dbReference type="PROSITE" id="PS50082">
    <property type="entry name" value="WD_REPEATS_2"/>
    <property type="match status" value="1"/>
</dbReference>
<feature type="chain" id="PRO_5011696000" evidence="5">
    <location>
        <begin position="25"/>
        <end position="715"/>
    </location>
</feature>
<feature type="signal peptide" evidence="5">
    <location>
        <begin position="1"/>
        <end position="24"/>
    </location>
</feature>
<dbReference type="PROSITE" id="PS50294">
    <property type="entry name" value="WD_REPEATS_REGION"/>
    <property type="match status" value="1"/>
</dbReference>
<dbReference type="InterPro" id="IPR036322">
    <property type="entry name" value="WD40_repeat_dom_sf"/>
</dbReference>
<dbReference type="Gene3D" id="2.130.10.10">
    <property type="entry name" value="YVTN repeat-like/Quinoprotein amine dehydrogenase"/>
    <property type="match status" value="3"/>
</dbReference>
<dbReference type="InterPro" id="IPR050505">
    <property type="entry name" value="WDR55/POC1"/>
</dbReference>
<accession>A0A1G9QX70</accession>
<evidence type="ECO:0000256" key="4">
    <source>
        <dbReference type="SAM" id="MobiDB-lite"/>
    </source>
</evidence>
<evidence type="ECO:0000256" key="1">
    <source>
        <dbReference type="ARBA" id="ARBA00022574"/>
    </source>
</evidence>
<dbReference type="RefSeq" id="WP_176993781.1">
    <property type="nucleotide sequence ID" value="NZ_FNDJ01000037.1"/>
</dbReference>
<evidence type="ECO:0000313" key="7">
    <source>
        <dbReference type="Proteomes" id="UP000199202"/>
    </source>
</evidence>
<name>A0A1G9QX70_9ACTN</name>
<dbReference type="InterPro" id="IPR011047">
    <property type="entry name" value="Quinoprotein_ADH-like_sf"/>
</dbReference>
<evidence type="ECO:0000313" key="6">
    <source>
        <dbReference type="EMBL" id="SDM15553.1"/>
    </source>
</evidence>
<dbReference type="STRING" id="633440.SAMN05421869_13744"/>
<sequence length="715" mass="75261">MASIGRWAAVLLLCAPLLGCSATPAPKPVAPTTPPTTPPTTTPAWAAPDGCSTTKSTPTPLRVSTSYALDSGGHSDVTTVDFGLLEGRPVAISAGVEGTVRFWSLPGFAPAAKPLPGTAATYVPLGQRAGVLTTGDSGGRLWDLAARRIVLHFPKDSVYALGDYRGVQALFVSDGRTVRIWNPGTRALIGTLVTTGVRAMAVGRMNGRPILVAYEGEEAPFRIWDLTTRRRIGREFFINDEYASADWMRITDIGGVPVLLVRTYQGILQWDLNSQKPRSVTISRGVPDNPDEFASAALSGEPAVLAAGEENHDGHVLTRAVPSAVTLWDPGNGGRLATLAGHGGTVTALATGRLKGAPVLLSGSEDNTVRLWDLRTHRQIGPPSPSGPVNGVETAALADVNGRSLAVTAEDDGTLRAWDAATGRPVGAPFGGPAAGAAREYAGYVTVTEVDGIPVAVVADRPDRLTVWNLRDFTQLARVAVPRQPGDEAPLGSLVAVRRDGRPLILTATQSGGRLIIHTTDLAGRRLIDTLDLGPRPMSSNVETSLSSVGGQAVAVATRPSGKVQVWDVATKQRVSSLAVAPLPGERRTGGFHVGRVGLFGCRPALFATREDSAMIRVLDPLTGADLVPPIDAGSAAGGLYSAWVGPIATVRGRTLALVSVRLDDTGHTRLWDLTARTPLTKPAEKVYSRAFAADDRHVIAPGPEERMLVWPLKR</sequence>
<dbReference type="InterPro" id="IPR019775">
    <property type="entry name" value="WD40_repeat_CS"/>
</dbReference>
<feature type="repeat" description="WD" evidence="3">
    <location>
        <begin position="339"/>
        <end position="382"/>
    </location>
</feature>
<dbReference type="EMBL" id="FNDJ01000037">
    <property type="protein sequence ID" value="SDM15553.1"/>
    <property type="molecule type" value="Genomic_DNA"/>
</dbReference>
<keyword evidence="7" id="KW-1185">Reference proteome</keyword>
<keyword evidence="5" id="KW-0732">Signal</keyword>
<dbReference type="Proteomes" id="UP000199202">
    <property type="component" value="Unassembled WGS sequence"/>
</dbReference>